<reference evidence="7 8" key="1">
    <citation type="submission" date="2020-06" db="EMBL/GenBank/DDBJ databases">
        <authorList>
            <person name="Li R."/>
            <person name="Bekaert M."/>
        </authorList>
    </citation>
    <scope>NUCLEOTIDE SEQUENCE [LARGE SCALE GENOMIC DNA]</scope>
    <source>
        <strain evidence="8">wild</strain>
    </source>
</reference>
<keyword evidence="3 5" id="KW-0732">Signal</keyword>
<protein>
    <submittedName>
        <fullName evidence="7">C1QL</fullName>
    </submittedName>
</protein>
<feature type="domain" description="C1q" evidence="6">
    <location>
        <begin position="251"/>
        <end position="384"/>
    </location>
</feature>
<evidence type="ECO:0000256" key="1">
    <source>
        <dbReference type="ARBA" id="ARBA00004613"/>
    </source>
</evidence>
<name>A0A6J8BG13_MYTCO</name>
<keyword evidence="2" id="KW-0964">Secreted</keyword>
<proteinExistence type="predicted"/>
<feature type="signal peptide" evidence="5">
    <location>
        <begin position="1"/>
        <end position="24"/>
    </location>
</feature>
<dbReference type="EMBL" id="CACVKT020003120">
    <property type="protein sequence ID" value="CAC5381824.1"/>
    <property type="molecule type" value="Genomic_DNA"/>
</dbReference>
<dbReference type="PROSITE" id="PS50871">
    <property type="entry name" value="C1Q"/>
    <property type="match status" value="1"/>
</dbReference>
<sequence length="384" mass="43411">MKNFMSKLLTFLVFAYTLSIAVYCDDDTCNLGKELTALVKREVEKGLERAKQGKHHIKMGSRHLKQGKNLSKQSKYHPKEGKIHLKQGKNLSKQSNYHLKQGKIHLKQGKNLSKQSNYHLKQGKIHLKQGKNLSKQSKYHLKHGKIHLKQGKNLSKQSNYHLKQGKIHLKQGKNLSKQSNYHLKQGKIHLKQGKNLSKQSKYHLKQGKIHLKQGKNLSKQTVYCDDDTCNLGKELTALVKREVEKGLERAKQEIRPAFTAHFKTGEFKSLAKGQILIFDKVQFNVGGGYNPGTGYFTVPRAGLYLVSCKVRSNGGKNLHVWLKKNDNRVTLAYGGNWNEGSFSIPVQAAEGDRLVIIHDTGSYVIDESVQGSIISFFSAVFISD</sequence>
<evidence type="ECO:0000313" key="7">
    <source>
        <dbReference type="EMBL" id="CAC5381824.1"/>
    </source>
</evidence>
<evidence type="ECO:0000259" key="6">
    <source>
        <dbReference type="PROSITE" id="PS50871"/>
    </source>
</evidence>
<dbReference type="SUPFAM" id="SSF49842">
    <property type="entry name" value="TNF-like"/>
    <property type="match status" value="1"/>
</dbReference>
<evidence type="ECO:0000256" key="4">
    <source>
        <dbReference type="SAM" id="MobiDB-lite"/>
    </source>
</evidence>
<feature type="chain" id="PRO_5026954349" evidence="5">
    <location>
        <begin position="25"/>
        <end position="384"/>
    </location>
</feature>
<feature type="compositionally biased region" description="Basic residues" evidence="4">
    <location>
        <begin position="52"/>
        <end position="66"/>
    </location>
</feature>
<dbReference type="InterPro" id="IPR001073">
    <property type="entry name" value="C1q_dom"/>
</dbReference>
<organism evidence="7 8">
    <name type="scientific">Mytilus coruscus</name>
    <name type="common">Sea mussel</name>
    <dbReference type="NCBI Taxonomy" id="42192"/>
    <lineage>
        <taxon>Eukaryota</taxon>
        <taxon>Metazoa</taxon>
        <taxon>Spiralia</taxon>
        <taxon>Lophotrochozoa</taxon>
        <taxon>Mollusca</taxon>
        <taxon>Bivalvia</taxon>
        <taxon>Autobranchia</taxon>
        <taxon>Pteriomorphia</taxon>
        <taxon>Mytilida</taxon>
        <taxon>Mytiloidea</taxon>
        <taxon>Mytilidae</taxon>
        <taxon>Mytilinae</taxon>
        <taxon>Mytilus</taxon>
    </lineage>
</organism>
<evidence type="ECO:0000256" key="5">
    <source>
        <dbReference type="SAM" id="SignalP"/>
    </source>
</evidence>
<dbReference type="Pfam" id="PF00386">
    <property type="entry name" value="C1q"/>
    <property type="match status" value="1"/>
</dbReference>
<dbReference type="Proteomes" id="UP000507470">
    <property type="component" value="Unassembled WGS sequence"/>
</dbReference>
<dbReference type="PANTHER" id="PTHR22923">
    <property type="entry name" value="CEREBELLIN-RELATED"/>
    <property type="match status" value="1"/>
</dbReference>
<dbReference type="InterPro" id="IPR050822">
    <property type="entry name" value="Cerebellin_Synaptic_Org"/>
</dbReference>
<dbReference type="OrthoDB" id="6143891at2759"/>
<dbReference type="Gene3D" id="2.60.120.40">
    <property type="match status" value="1"/>
</dbReference>
<comment type="subcellular location">
    <subcellularLocation>
        <location evidence="1">Secreted</location>
    </subcellularLocation>
</comment>
<accession>A0A6J8BG13</accession>
<evidence type="ECO:0000256" key="3">
    <source>
        <dbReference type="ARBA" id="ARBA00022729"/>
    </source>
</evidence>
<dbReference type="PANTHER" id="PTHR22923:SF113">
    <property type="entry name" value="COMPLEMENT C1Q-LIKE PROTEIN 4"/>
    <property type="match status" value="1"/>
</dbReference>
<dbReference type="InterPro" id="IPR008983">
    <property type="entry name" value="Tumour_necrosis_fac-like_dom"/>
</dbReference>
<evidence type="ECO:0000256" key="2">
    <source>
        <dbReference type="ARBA" id="ARBA00022525"/>
    </source>
</evidence>
<keyword evidence="8" id="KW-1185">Reference proteome</keyword>
<dbReference type="GO" id="GO:0005576">
    <property type="term" value="C:extracellular region"/>
    <property type="evidence" value="ECO:0007669"/>
    <property type="project" value="UniProtKB-SubCell"/>
</dbReference>
<dbReference type="SMART" id="SM00110">
    <property type="entry name" value="C1Q"/>
    <property type="match status" value="1"/>
</dbReference>
<feature type="region of interest" description="Disordered" evidence="4">
    <location>
        <begin position="49"/>
        <end position="80"/>
    </location>
</feature>
<dbReference type="AlphaFoldDB" id="A0A6J8BG13"/>
<evidence type="ECO:0000313" key="8">
    <source>
        <dbReference type="Proteomes" id="UP000507470"/>
    </source>
</evidence>
<gene>
    <name evidence="7" type="ORF">MCOR_17687</name>
</gene>